<keyword evidence="1" id="KW-0472">Membrane</keyword>
<keyword evidence="1" id="KW-1133">Transmembrane helix</keyword>
<dbReference type="Pfam" id="PF19659">
    <property type="entry name" value="DUF6162"/>
    <property type="match status" value="1"/>
</dbReference>
<sequence>MTASTDFFVEKVHPANGRGEDPIVAALIVVVLAVAALLLWLRQPPEVVVAERVPDEVRQVLTELSVAATEIKMMAELDEKVPTIEVLQASGVTPFANAGASRWVEVQSGCYLGIRGSFGFRLIGDSRLTHISWRKMPPQFVSNIESRLDNTLCNAGAIINNEGNWNIYESLQLVHQSTDDKHLH</sequence>
<evidence type="ECO:0000313" key="3">
    <source>
        <dbReference type="Proteomes" id="UP001163739"/>
    </source>
</evidence>
<gene>
    <name evidence="2" type="ORF">NKI27_04830</name>
</gene>
<organism evidence="2 3">
    <name type="scientific">Alkalimarinus alittae</name>
    <dbReference type="NCBI Taxonomy" id="2961619"/>
    <lineage>
        <taxon>Bacteria</taxon>
        <taxon>Pseudomonadati</taxon>
        <taxon>Pseudomonadota</taxon>
        <taxon>Gammaproteobacteria</taxon>
        <taxon>Alteromonadales</taxon>
        <taxon>Alteromonadaceae</taxon>
        <taxon>Alkalimarinus</taxon>
    </lineage>
</organism>
<feature type="transmembrane region" description="Helical" evidence="1">
    <location>
        <begin position="23"/>
        <end position="41"/>
    </location>
</feature>
<dbReference type="InterPro" id="IPR046160">
    <property type="entry name" value="DUF6162"/>
</dbReference>
<evidence type="ECO:0000313" key="2">
    <source>
        <dbReference type="EMBL" id="UZE97078.1"/>
    </source>
</evidence>
<evidence type="ECO:0000256" key="1">
    <source>
        <dbReference type="SAM" id="Phobius"/>
    </source>
</evidence>
<protein>
    <submittedName>
        <fullName evidence="2">Uncharacterized protein</fullName>
    </submittedName>
</protein>
<reference evidence="2" key="1">
    <citation type="submission" date="2022-06" db="EMBL/GenBank/DDBJ databases">
        <title>Alkalimarinus sp. nov., isolated from gut of a Alitta virens.</title>
        <authorList>
            <person name="Yang A.I."/>
            <person name="Shin N.-R."/>
        </authorList>
    </citation>
    <scope>NUCLEOTIDE SEQUENCE</scope>
    <source>
        <strain evidence="2">A2M4</strain>
    </source>
</reference>
<name>A0ABY6N4M6_9ALTE</name>
<proteinExistence type="predicted"/>
<keyword evidence="1" id="KW-0812">Transmembrane</keyword>
<dbReference type="RefSeq" id="WP_265048559.1">
    <property type="nucleotide sequence ID" value="NZ_CP100390.1"/>
</dbReference>
<dbReference type="EMBL" id="CP100390">
    <property type="protein sequence ID" value="UZE97078.1"/>
    <property type="molecule type" value="Genomic_DNA"/>
</dbReference>
<dbReference type="Proteomes" id="UP001163739">
    <property type="component" value="Chromosome"/>
</dbReference>
<accession>A0ABY6N4M6</accession>
<keyword evidence="3" id="KW-1185">Reference proteome</keyword>